<protein>
    <submittedName>
        <fullName evidence="1">Uncharacterized protein</fullName>
    </submittedName>
</protein>
<sequence>MESNHFGPGCLMLRCPNPSCGAVVDQDMIRLLAPDEGCEYAVNFDAGNGNYDNINVHYHLFEDLRSLKKAIDNKADGDKFRSAMCNIGMITLSSKILSQDKGHFSNLVVIAAATIEVKSIVNVMQFLEVLASFDGKTEDGHMVLEFNHLEPVSF</sequence>
<dbReference type="EMBL" id="JASCZI010002687">
    <property type="protein sequence ID" value="MED6116366.1"/>
    <property type="molecule type" value="Genomic_DNA"/>
</dbReference>
<reference evidence="1 2" key="1">
    <citation type="journal article" date="2023" name="Plants (Basel)">
        <title>Bridging the Gap: Combining Genomics and Transcriptomics Approaches to Understand Stylosanthes scabra, an Orphan Legume from the Brazilian Caatinga.</title>
        <authorList>
            <person name="Ferreira-Neto J.R.C."/>
            <person name="da Silva M.D."/>
            <person name="Binneck E."/>
            <person name="de Melo N.F."/>
            <person name="da Silva R.H."/>
            <person name="de Melo A.L.T.M."/>
            <person name="Pandolfi V."/>
            <person name="Bustamante F.O."/>
            <person name="Brasileiro-Vidal A.C."/>
            <person name="Benko-Iseppon A.M."/>
        </authorList>
    </citation>
    <scope>NUCLEOTIDE SEQUENCE [LARGE SCALE GENOMIC DNA]</scope>
    <source>
        <tissue evidence="1">Leaves</tissue>
    </source>
</reference>
<gene>
    <name evidence="1" type="ORF">PIB30_099618</name>
</gene>
<proteinExistence type="predicted"/>
<evidence type="ECO:0000313" key="1">
    <source>
        <dbReference type="EMBL" id="MED6116366.1"/>
    </source>
</evidence>
<comment type="caution">
    <text evidence="1">The sequence shown here is derived from an EMBL/GenBank/DDBJ whole genome shotgun (WGS) entry which is preliminary data.</text>
</comment>
<dbReference type="Proteomes" id="UP001341840">
    <property type="component" value="Unassembled WGS sequence"/>
</dbReference>
<name>A0ABU6QXK7_9FABA</name>
<organism evidence="1 2">
    <name type="scientific">Stylosanthes scabra</name>
    <dbReference type="NCBI Taxonomy" id="79078"/>
    <lineage>
        <taxon>Eukaryota</taxon>
        <taxon>Viridiplantae</taxon>
        <taxon>Streptophyta</taxon>
        <taxon>Embryophyta</taxon>
        <taxon>Tracheophyta</taxon>
        <taxon>Spermatophyta</taxon>
        <taxon>Magnoliopsida</taxon>
        <taxon>eudicotyledons</taxon>
        <taxon>Gunneridae</taxon>
        <taxon>Pentapetalae</taxon>
        <taxon>rosids</taxon>
        <taxon>fabids</taxon>
        <taxon>Fabales</taxon>
        <taxon>Fabaceae</taxon>
        <taxon>Papilionoideae</taxon>
        <taxon>50 kb inversion clade</taxon>
        <taxon>dalbergioids sensu lato</taxon>
        <taxon>Dalbergieae</taxon>
        <taxon>Pterocarpus clade</taxon>
        <taxon>Stylosanthes</taxon>
    </lineage>
</organism>
<evidence type="ECO:0000313" key="2">
    <source>
        <dbReference type="Proteomes" id="UP001341840"/>
    </source>
</evidence>
<accession>A0ABU6QXK7</accession>
<keyword evidence="2" id="KW-1185">Reference proteome</keyword>
<dbReference type="Gene3D" id="3.30.260.10">
    <property type="entry name" value="TCP-1-like chaperonin intermediate domain"/>
    <property type="match status" value="1"/>
</dbReference>
<dbReference type="InterPro" id="IPR027410">
    <property type="entry name" value="TCP-1-like_intermed_sf"/>
</dbReference>